<accession>K9G7B4</accession>
<dbReference type="EMBL" id="AKCU01000403">
    <property type="protein sequence ID" value="EKV10728.1"/>
    <property type="molecule type" value="Genomic_DNA"/>
</dbReference>
<dbReference type="VEuPathDB" id="FungiDB:PDIP_58600"/>
<gene>
    <name evidence="1" type="ORF">PDIP_58600</name>
</gene>
<proteinExistence type="predicted"/>
<protein>
    <submittedName>
        <fullName evidence="1">Uncharacterized protein</fullName>
    </submittedName>
</protein>
<comment type="caution">
    <text evidence="1">The sequence shown here is derived from an EMBL/GenBank/DDBJ whole genome shotgun (WGS) entry which is preliminary data.</text>
</comment>
<evidence type="ECO:0000313" key="2">
    <source>
        <dbReference type="Proteomes" id="UP000009886"/>
    </source>
</evidence>
<reference evidence="2" key="1">
    <citation type="journal article" date="2012" name="BMC Genomics">
        <title>Genome sequence of the necrotrophic fungus Penicillium digitatum, the main postharvest pathogen of citrus.</title>
        <authorList>
            <person name="Marcet-Houben M."/>
            <person name="Ballester A.-R."/>
            <person name="de la Fuente B."/>
            <person name="Harries E."/>
            <person name="Marcos J.F."/>
            <person name="Gonzalez-Candelas L."/>
            <person name="Gabaldon T."/>
        </authorList>
    </citation>
    <scope>NUCLEOTIDE SEQUENCE [LARGE SCALE GENOMIC DNA]</scope>
    <source>
        <strain evidence="2">Pd1 / CECT 20795</strain>
    </source>
</reference>
<name>K9G7B4_PEND1</name>
<dbReference type="KEGG" id="pdp:PDIP_58600"/>
<dbReference type="HOGENOM" id="CLU_3399555_0_0_1"/>
<dbReference type="Proteomes" id="UP000009886">
    <property type="component" value="Unassembled WGS sequence"/>
</dbReference>
<evidence type="ECO:0000313" key="1">
    <source>
        <dbReference type="EMBL" id="EKV10728.1"/>
    </source>
</evidence>
<organism evidence="1 2">
    <name type="scientific">Penicillium digitatum (strain Pd1 / CECT 20795)</name>
    <name type="common">Green mold</name>
    <dbReference type="NCBI Taxonomy" id="1170230"/>
    <lineage>
        <taxon>Eukaryota</taxon>
        <taxon>Fungi</taxon>
        <taxon>Dikarya</taxon>
        <taxon>Ascomycota</taxon>
        <taxon>Pezizomycotina</taxon>
        <taxon>Eurotiomycetes</taxon>
        <taxon>Eurotiomycetidae</taxon>
        <taxon>Eurotiales</taxon>
        <taxon>Aspergillaceae</taxon>
        <taxon>Penicillium</taxon>
    </lineage>
</organism>
<dbReference type="AlphaFoldDB" id="K9G7B4"/>
<sequence>MGELGWHSCNIADCGTSGCSLIAHFYHVCCF</sequence>